<keyword evidence="12" id="KW-0812">Transmembrane</keyword>
<dbReference type="GO" id="GO:0016036">
    <property type="term" value="P:cellular response to phosphate starvation"/>
    <property type="evidence" value="ECO:0007669"/>
    <property type="project" value="TreeGrafter"/>
</dbReference>
<sequence>MHFYDIFKKHFFGFFIITIFLIALSNIVGGNIWTLTLLNVVLGCIAFVYYRFYVEIAEQKLADALPIRPQKSTLDVKSYIEAQFFPTLVLDAHDNILHLNQSMVQAFDDTAAYEQKAQLIGQDFSALLRVPQLLNAYDEVKLNKMPKQFHFEHVHNGERQYWVNISPIALGDDQNSGENWALTAKKDYIYVFTLRDLTHDRKTDRMRVDFVANASHELRTPLASIAGFIETMQGPAKDDEKAKAAFLTIMQEQALRMTRLIDDLLSLSHIEMNIHTKPTDEVDLKQVIEHVLDSAAPLAAEKNVTLEFDNQLGGALIKGDADQLIQLFGNLLDNAFKYGLRNEQSEKIVLRLAQNAANDKYIVSVIDFGHGISANDLPRLTERFYRVSGQQAAKGTGLGLAIVKHIIQRHNGEIHFKSQINKGTKVEIEFNPLK</sequence>
<keyword evidence="11 12" id="KW-0472">Membrane</keyword>
<dbReference type="InterPro" id="IPR003661">
    <property type="entry name" value="HisK_dim/P_dom"/>
</dbReference>
<dbReference type="CDD" id="cd00130">
    <property type="entry name" value="PAS"/>
    <property type="match status" value="1"/>
</dbReference>
<evidence type="ECO:0000259" key="13">
    <source>
        <dbReference type="PROSITE" id="PS50109"/>
    </source>
</evidence>
<evidence type="ECO:0000256" key="2">
    <source>
        <dbReference type="ARBA" id="ARBA00004236"/>
    </source>
</evidence>
<accession>A0A2A4YX43</accession>
<dbReference type="SMART" id="SM00387">
    <property type="entry name" value="HATPase_c"/>
    <property type="match status" value="1"/>
</dbReference>
<feature type="transmembrane region" description="Helical" evidence="12">
    <location>
        <begin position="35"/>
        <end position="53"/>
    </location>
</feature>
<dbReference type="SUPFAM" id="SSF55785">
    <property type="entry name" value="PYP-like sensor domain (PAS domain)"/>
    <property type="match status" value="1"/>
</dbReference>
<dbReference type="EC" id="2.7.13.3" evidence="3"/>
<keyword evidence="9" id="KW-0067">ATP-binding</keyword>
<evidence type="ECO:0000256" key="10">
    <source>
        <dbReference type="ARBA" id="ARBA00023012"/>
    </source>
</evidence>
<comment type="subcellular location">
    <subcellularLocation>
        <location evidence="2">Cell membrane</location>
    </subcellularLocation>
</comment>
<dbReference type="FunFam" id="3.30.565.10:FF:000006">
    <property type="entry name" value="Sensor histidine kinase WalK"/>
    <property type="match status" value="1"/>
</dbReference>
<dbReference type="GO" id="GO:0005524">
    <property type="term" value="F:ATP binding"/>
    <property type="evidence" value="ECO:0007669"/>
    <property type="project" value="UniProtKB-KW"/>
</dbReference>
<evidence type="ECO:0000256" key="7">
    <source>
        <dbReference type="ARBA" id="ARBA00022741"/>
    </source>
</evidence>
<dbReference type="GO" id="GO:0000155">
    <property type="term" value="F:phosphorelay sensor kinase activity"/>
    <property type="evidence" value="ECO:0007669"/>
    <property type="project" value="InterPro"/>
</dbReference>
<evidence type="ECO:0000256" key="9">
    <source>
        <dbReference type="ARBA" id="ARBA00022840"/>
    </source>
</evidence>
<organism evidence="14">
    <name type="scientific">OCS116 cluster bacterium</name>
    <dbReference type="NCBI Taxonomy" id="2030921"/>
    <lineage>
        <taxon>Bacteria</taxon>
        <taxon>Pseudomonadati</taxon>
        <taxon>Pseudomonadota</taxon>
        <taxon>Alphaproteobacteria</taxon>
        <taxon>OCS116 cluster</taxon>
    </lineage>
</organism>
<dbReference type="InterPro" id="IPR005467">
    <property type="entry name" value="His_kinase_dom"/>
</dbReference>
<dbReference type="InterPro" id="IPR036890">
    <property type="entry name" value="HATPase_C_sf"/>
</dbReference>
<keyword evidence="5" id="KW-0597">Phosphoprotein</keyword>
<dbReference type="Pfam" id="PF00512">
    <property type="entry name" value="HisKA"/>
    <property type="match status" value="1"/>
</dbReference>
<dbReference type="FunFam" id="1.10.287.130:FF:000008">
    <property type="entry name" value="Two-component sensor histidine kinase"/>
    <property type="match status" value="1"/>
</dbReference>
<comment type="catalytic activity">
    <reaction evidence="1">
        <text>ATP + protein L-histidine = ADP + protein N-phospho-L-histidine.</text>
        <dbReference type="EC" id="2.7.13.3"/>
    </reaction>
</comment>
<keyword evidence="12" id="KW-1133">Transmembrane helix</keyword>
<evidence type="ECO:0000256" key="5">
    <source>
        <dbReference type="ARBA" id="ARBA00022553"/>
    </source>
</evidence>
<keyword evidence="8 14" id="KW-0418">Kinase</keyword>
<evidence type="ECO:0000256" key="3">
    <source>
        <dbReference type="ARBA" id="ARBA00012438"/>
    </source>
</evidence>
<dbReference type="EMBL" id="NVUS01000016">
    <property type="protein sequence ID" value="PCI99336.1"/>
    <property type="molecule type" value="Genomic_DNA"/>
</dbReference>
<evidence type="ECO:0000313" key="14">
    <source>
        <dbReference type="EMBL" id="PCI99336.1"/>
    </source>
</evidence>
<dbReference type="PROSITE" id="PS50109">
    <property type="entry name" value="HIS_KIN"/>
    <property type="match status" value="1"/>
</dbReference>
<dbReference type="CDD" id="cd00082">
    <property type="entry name" value="HisKA"/>
    <property type="match status" value="1"/>
</dbReference>
<dbReference type="InterPro" id="IPR036097">
    <property type="entry name" value="HisK_dim/P_sf"/>
</dbReference>
<dbReference type="InterPro" id="IPR004358">
    <property type="entry name" value="Sig_transdc_His_kin-like_C"/>
</dbReference>
<comment type="caution">
    <text evidence="14">The sequence shown here is derived from an EMBL/GenBank/DDBJ whole genome shotgun (WGS) entry which is preliminary data.</text>
</comment>
<evidence type="ECO:0000256" key="1">
    <source>
        <dbReference type="ARBA" id="ARBA00000085"/>
    </source>
</evidence>
<dbReference type="Gene3D" id="1.10.287.130">
    <property type="match status" value="1"/>
</dbReference>
<dbReference type="GO" id="GO:0005886">
    <property type="term" value="C:plasma membrane"/>
    <property type="evidence" value="ECO:0007669"/>
    <property type="project" value="UniProtKB-SubCell"/>
</dbReference>
<keyword evidence="10" id="KW-0902">Two-component regulatory system</keyword>
<evidence type="ECO:0000256" key="6">
    <source>
        <dbReference type="ARBA" id="ARBA00022679"/>
    </source>
</evidence>
<protein>
    <recommendedName>
        <fullName evidence="3">histidine kinase</fullName>
        <ecNumber evidence="3">2.7.13.3</ecNumber>
    </recommendedName>
</protein>
<dbReference type="PANTHER" id="PTHR45453">
    <property type="entry name" value="PHOSPHATE REGULON SENSOR PROTEIN PHOR"/>
    <property type="match status" value="1"/>
</dbReference>
<evidence type="ECO:0000256" key="4">
    <source>
        <dbReference type="ARBA" id="ARBA00022475"/>
    </source>
</evidence>
<dbReference type="InterPro" id="IPR003594">
    <property type="entry name" value="HATPase_dom"/>
</dbReference>
<evidence type="ECO:0000256" key="12">
    <source>
        <dbReference type="SAM" id="Phobius"/>
    </source>
</evidence>
<feature type="transmembrane region" description="Helical" evidence="12">
    <location>
        <begin position="12"/>
        <end position="29"/>
    </location>
</feature>
<dbReference type="PRINTS" id="PR00344">
    <property type="entry name" value="BCTRLSENSOR"/>
</dbReference>
<keyword evidence="6" id="KW-0808">Transferase</keyword>
<reference key="1">
    <citation type="submission" date="2017-08" db="EMBL/GenBank/DDBJ databases">
        <title>A dynamic microbial community with high functional redundancy inhabits the cold, oxic subseafloor aquifer.</title>
        <authorList>
            <person name="Tully B.J."/>
            <person name="Wheat C.G."/>
            <person name="Glazer B.T."/>
            <person name="Huber J.A."/>
        </authorList>
    </citation>
    <scope>NUCLEOTIDE SEQUENCE [LARGE SCALE GENOMIC DNA]</scope>
</reference>
<dbReference type="InterPro" id="IPR035965">
    <property type="entry name" value="PAS-like_dom_sf"/>
</dbReference>
<dbReference type="Pfam" id="PF02518">
    <property type="entry name" value="HATPase_c"/>
    <property type="match status" value="1"/>
</dbReference>
<name>A0A2A4YX43_9PROT</name>
<evidence type="ECO:0000256" key="8">
    <source>
        <dbReference type="ARBA" id="ARBA00022777"/>
    </source>
</evidence>
<evidence type="ECO:0000256" key="11">
    <source>
        <dbReference type="ARBA" id="ARBA00023136"/>
    </source>
</evidence>
<dbReference type="SUPFAM" id="SSF47384">
    <property type="entry name" value="Homodimeric domain of signal transducing histidine kinase"/>
    <property type="match status" value="1"/>
</dbReference>
<feature type="domain" description="Histidine kinase" evidence="13">
    <location>
        <begin position="213"/>
        <end position="434"/>
    </location>
</feature>
<dbReference type="Gene3D" id="3.30.450.20">
    <property type="entry name" value="PAS domain"/>
    <property type="match status" value="1"/>
</dbReference>
<keyword evidence="4" id="KW-1003">Cell membrane</keyword>
<dbReference type="SUPFAM" id="SSF55874">
    <property type="entry name" value="ATPase domain of HSP90 chaperone/DNA topoisomerase II/histidine kinase"/>
    <property type="match status" value="1"/>
</dbReference>
<dbReference type="InterPro" id="IPR000014">
    <property type="entry name" value="PAS"/>
</dbReference>
<reference evidence="14" key="2">
    <citation type="journal article" date="2018" name="ISME J.">
        <title>A dynamic microbial community with high functional redundancy inhabits the cold, oxic subseafloor aquifer.</title>
        <authorList>
            <person name="Tully B.J."/>
            <person name="Wheat C.G."/>
            <person name="Glazer B.T."/>
            <person name="Huber J.A."/>
        </authorList>
    </citation>
    <scope>NUCLEOTIDE SEQUENCE</scope>
    <source>
        <strain evidence="14">NORP83</strain>
    </source>
</reference>
<dbReference type="PANTHER" id="PTHR45453:SF1">
    <property type="entry name" value="PHOSPHATE REGULON SENSOR PROTEIN PHOR"/>
    <property type="match status" value="1"/>
</dbReference>
<dbReference type="Gene3D" id="3.30.565.10">
    <property type="entry name" value="Histidine kinase-like ATPase, C-terminal domain"/>
    <property type="match status" value="1"/>
</dbReference>
<keyword evidence="7" id="KW-0547">Nucleotide-binding</keyword>
<gene>
    <name evidence="14" type="ORF">COB13_11950</name>
</gene>
<proteinExistence type="predicted"/>
<dbReference type="AlphaFoldDB" id="A0A2A4YX43"/>
<dbReference type="CDD" id="cd00075">
    <property type="entry name" value="HATPase"/>
    <property type="match status" value="1"/>
</dbReference>
<dbReference type="InterPro" id="IPR050351">
    <property type="entry name" value="BphY/WalK/GraS-like"/>
</dbReference>
<dbReference type="GO" id="GO:0004721">
    <property type="term" value="F:phosphoprotein phosphatase activity"/>
    <property type="evidence" value="ECO:0007669"/>
    <property type="project" value="TreeGrafter"/>
</dbReference>
<dbReference type="SMART" id="SM00388">
    <property type="entry name" value="HisKA"/>
    <property type="match status" value="1"/>
</dbReference>